<keyword evidence="4" id="KW-1185">Reference proteome</keyword>
<evidence type="ECO:0000313" key="4">
    <source>
        <dbReference type="Proteomes" id="UP000198649"/>
    </source>
</evidence>
<dbReference type="Gene3D" id="3.10.129.10">
    <property type="entry name" value="Hotdog Thioesterase"/>
    <property type="match status" value="1"/>
</dbReference>
<proteinExistence type="inferred from homology"/>
<dbReference type="PANTHER" id="PTHR42993:SF1">
    <property type="entry name" value="MAOC-LIKE DEHYDRATASE DOMAIN-CONTAINING PROTEIN"/>
    <property type="match status" value="1"/>
</dbReference>
<dbReference type="STRING" id="1005945.SAMN05216561_10994"/>
<accession>A0A1I3INV9</accession>
<evidence type="ECO:0000256" key="1">
    <source>
        <dbReference type="ARBA" id="ARBA00005254"/>
    </source>
</evidence>
<dbReference type="SUPFAM" id="SSF54637">
    <property type="entry name" value="Thioesterase/thiol ester dehydrase-isomerase"/>
    <property type="match status" value="1"/>
</dbReference>
<evidence type="ECO:0000313" key="3">
    <source>
        <dbReference type="EMBL" id="SFI49636.1"/>
    </source>
</evidence>
<dbReference type="Pfam" id="PF01575">
    <property type="entry name" value="MaoC_dehydratas"/>
    <property type="match status" value="1"/>
</dbReference>
<gene>
    <name evidence="3" type="ORF">SAMN05216561_10994</name>
</gene>
<reference evidence="3 4" key="1">
    <citation type="submission" date="2016-10" db="EMBL/GenBank/DDBJ databases">
        <authorList>
            <person name="de Groot N.N."/>
        </authorList>
    </citation>
    <scope>NUCLEOTIDE SEQUENCE [LARGE SCALE GENOMIC DNA]</scope>
    <source>
        <strain evidence="3 4">CGMCC 1.11156</strain>
    </source>
</reference>
<evidence type="ECO:0000259" key="2">
    <source>
        <dbReference type="Pfam" id="PF01575"/>
    </source>
</evidence>
<protein>
    <submittedName>
        <fullName evidence="3">Acyl dehydratase</fullName>
    </submittedName>
</protein>
<dbReference type="RefSeq" id="WP_091113780.1">
    <property type="nucleotide sequence ID" value="NZ_BKAF01000011.1"/>
</dbReference>
<dbReference type="Proteomes" id="UP000198649">
    <property type="component" value="Unassembled WGS sequence"/>
</dbReference>
<dbReference type="CDD" id="cd03450">
    <property type="entry name" value="NodN"/>
    <property type="match status" value="1"/>
</dbReference>
<dbReference type="InterPro" id="IPR002539">
    <property type="entry name" value="MaoC-like_dom"/>
</dbReference>
<dbReference type="InterPro" id="IPR029069">
    <property type="entry name" value="HotDog_dom_sf"/>
</dbReference>
<feature type="domain" description="MaoC-like" evidence="2">
    <location>
        <begin position="17"/>
        <end position="117"/>
    </location>
</feature>
<comment type="similarity">
    <text evidence="1">Belongs to the enoyl-CoA hydratase/isomerase family.</text>
</comment>
<dbReference type="PANTHER" id="PTHR42993">
    <property type="entry name" value="MAOC-LIKE DEHYDRATASE DOMAIN-CONTAINING PROTEIN"/>
    <property type="match status" value="1"/>
</dbReference>
<dbReference type="AlphaFoldDB" id="A0A1I3INV9"/>
<organism evidence="3 4">
    <name type="scientific">Nocardioides psychrotolerans</name>
    <dbReference type="NCBI Taxonomy" id="1005945"/>
    <lineage>
        <taxon>Bacteria</taxon>
        <taxon>Bacillati</taxon>
        <taxon>Actinomycetota</taxon>
        <taxon>Actinomycetes</taxon>
        <taxon>Propionibacteriales</taxon>
        <taxon>Nocardioidaceae</taxon>
        <taxon>Nocardioides</taxon>
    </lineage>
</organism>
<sequence length="153" mass="17178">MTTLELTFEELRDLGETPLGASEWLLVDQERVDRFADCTEDYQWIHVDPDRAAQGPFGTTIAHGYLTLSLVPRMLDDLIKVTDQVRGTNYGIDRARFVSPVPVGSRVRLSGQVMNVRLRPDGGLQYKMGVELHVEGQDRPALVAEVIYLTYAS</sequence>
<name>A0A1I3INV9_9ACTN</name>
<dbReference type="EMBL" id="FOQG01000009">
    <property type="protein sequence ID" value="SFI49636.1"/>
    <property type="molecule type" value="Genomic_DNA"/>
</dbReference>
<dbReference type="OrthoDB" id="9801735at2"/>
<dbReference type="InterPro" id="IPR039375">
    <property type="entry name" value="NodN-like"/>
</dbReference>